<dbReference type="AlphaFoldDB" id="A0A0Z8G2Z4"/>
<organism evidence="1 2">
    <name type="scientific">Streptococcus suis</name>
    <dbReference type="NCBI Taxonomy" id="1307"/>
    <lineage>
        <taxon>Bacteria</taxon>
        <taxon>Bacillati</taxon>
        <taxon>Bacillota</taxon>
        <taxon>Bacilli</taxon>
        <taxon>Lactobacillales</taxon>
        <taxon>Streptococcaceae</taxon>
        <taxon>Streptococcus</taxon>
    </lineage>
</organism>
<accession>A0A0Z8G2Z4</accession>
<protein>
    <submittedName>
        <fullName evidence="1">Putative phage antirepressor</fullName>
    </submittedName>
</protein>
<dbReference type="InterPro" id="IPR010982">
    <property type="entry name" value="Lambda_DNA-bd_dom_sf"/>
</dbReference>
<name>A0A0Z8G2Z4_STRSU</name>
<dbReference type="EMBL" id="FIGG01000007">
    <property type="protein sequence ID" value="CYU91218.1"/>
    <property type="molecule type" value="Genomic_DNA"/>
</dbReference>
<evidence type="ECO:0000313" key="1">
    <source>
        <dbReference type="EMBL" id="CYU91218.1"/>
    </source>
</evidence>
<dbReference type="GO" id="GO:0003677">
    <property type="term" value="F:DNA binding"/>
    <property type="evidence" value="ECO:0007669"/>
    <property type="project" value="InterPro"/>
</dbReference>
<reference evidence="1 2" key="1">
    <citation type="submission" date="2016-02" db="EMBL/GenBank/DDBJ databases">
        <authorList>
            <consortium name="Pathogen Informatics"/>
        </authorList>
    </citation>
    <scope>NUCLEOTIDE SEQUENCE [LARGE SCALE GENOMIC DNA]</scope>
    <source>
        <strain evidence="1 2">LSS31</strain>
    </source>
</reference>
<evidence type="ECO:0000313" key="2">
    <source>
        <dbReference type="Proteomes" id="UP000072530"/>
    </source>
</evidence>
<dbReference type="Gene3D" id="1.10.260.40">
    <property type="entry name" value="lambda repressor-like DNA-binding domains"/>
    <property type="match status" value="1"/>
</dbReference>
<sequence length="63" mass="7283">MPDTNSGRQKILDYLDENNITMTTLAVQYGMVRQDVTNILNGKLKNPQANRFIARVIEDFKIR</sequence>
<dbReference type="Proteomes" id="UP000072530">
    <property type="component" value="Unassembled WGS sequence"/>
</dbReference>
<dbReference type="RefSeq" id="WP_044751065.1">
    <property type="nucleotide sequence ID" value="NZ_CEEV01000020.1"/>
</dbReference>
<proteinExistence type="predicted"/>
<gene>
    <name evidence="1" type="ORF">ERS132393_01625</name>
</gene>